<reference evidence="1" key="1">
    <citation type="journal article" date="2008" name="Science">
        <title>The Physcomitrella genome reveals evolutionary insights into the conquest of land by plants.</title>
        <authorList>
            <person name="Rensing S."/>
            <person name="Lang D."/>
            <person name="Zimmer A."/>
            <person name="Terry A."/>
            <person name="Salamov A."/>
            <person name="Shapiro H."/>
            <person name="Nishiyama T."/>
            <person name="Perroud P.-F."/>
            <person name="Lindquist E."/>
            <person name="Kamisugi Y."/>
            <person name="Tanahashi T."/>
            <person name="Sakakibara K."/>
            <person name="Fujita T."/>
            <person name="Oishi K."/>
            <person name="Shin-I T."/>
            <person name="Kuroki Y."/>
            <person name="Toyoda A."/>
            <person name="Suzuki Y."/>
            <person name="Hashimoto A."/>
            <person name="Yamaguchi K."/>
            <person name="Sugano A."/>
            <person name="Kohara Y."/>
            <person name="Fujiyama A."/>
            <person name="Anterola A."/>
            <person name="Aoki S."/>
            <person name="Ashton N."/>
            <person name="Barbazuk W.B."/>
            <person name="Barker E."/>
            <person name="Bennetzen J."/>
            <person name="Bezanilla M."/>
            <person name="Blankenship R."/>
            <person name="Cho S.H."/>
            <person name="Dutcher S."/>
            <person name="Estelle M."/>
            <person name="Fawcett J.A."/>
            <person name="Gundlach H."/>
            <person name="Hanada K."/>
            <person name="Heyl A."/>
            <person name="Hicks K.A."/>
            <person name="Hugh J."/>
            <person name="Lohr M."/>
            <person name="Mayer K."/>
            <person name="Melkozernov A."/>
            <person name="Murata T."/>
            <person name="Nelson D."/>
            <person name="Pils B."/>
            <person name="Prigge M."/>
            <person name="Reiss B."/>
            <person name="Renner T."/>
            <person name="Rombauts S."/>
            <person name="Rushton P."/>
            <person name="Sanderfoot A."/>
            <person name="Schween G."/>
            <person name="Shiu S.-H."/>
            <person name="Stueber K."/>
            <person name="Theodoulou F.L."/>
            <person name="Tu H."/>
            <person name="Van de Peer Y."/>
            <person name="Verrier P.J."/>
            <person name="Waters E."/>
            <person name="Wood A."/>
            <person name="Yang L."/>
            <person name="Cove D."/>
            <person name="Cuming A."/>
            <person name="Hasebe M."/>
            <person name="Lucas S."/>
            <person name="Mishler D.B."/>
            <person name="Reski R."/>
            <person name="Grigoriev I."/>
            <person name="Quatrano R.S."/>
            <person name="Boore J.L."/>
        </authorList>
    </citation>
    <scope>NUCLEOTIDE SEQUENCE [LARGE SCALE GENOMIC DNA]</scope>
</reference>
<sequence length="268" mass="30811">MTLQEDNIDLEEDIPQPLKCLKSFKKRSNLLSPRRIRLQYCNKRSISLEEGVIHTLTKKKLALISEKLLEDSRDLLLEGSRSLSLEGSRNLALEGSKDYVPNTKERTKRSQARNLLHNERDRKLKKKHRQIWIKPWLHASQNIRSYPEDDRPLIFQKYILLKKLPRALAGSAANSPANLSKPLTENEEGTEELGIPLGIFSIGNTSDPNKTGSEDRHKSLANKDQFRVYENLSFSPHIQPVKLFGDNNNQSGRLGRQLRETVFILIRN</sequence>
<accession>A9U5Q2</accession>
<protein>
    <submittedName>
        <fullName evidence="1">Predicted protein</fullName>
    </submittedName>
</protein>
<evidence type="ECO:0000313" key="1">
    <source>
        <dbReference type="EMBL" id="EDQ49003.1"/>
    </source>
</evidence>
<proteinExistence type="predicted"/>
<organism>
    <name type="scientific">Physcomitrium patens</name>
    <name type="common">Spreading-leaved earth moss</name>
    <name type="synonym">Physcomitrella patens</name>
    <dbReference type="NCBI Taxonomy" id="3218"/>
    <lineage>
        <taxon>Eukaryota</taxon>
        <taxon>Viridiplantae</taxon>
        <taxon>Streptophyta</taxon>
        <taxon>Embryophyta</taxon>
        <taxon>Bryophyta</taxon>
        <taxon>Bryophytina</taxon>
        <taxon>Bryopsida</taxon>
        <taxon>Funariidae</taxon>
        <taxon>Funariales</taxon>
        <taxon>Funariaceae</taxon>
        <taxon>Physcomitrium</taxon>
    </lineage>
</organism>
<dbReference type="AlphaFoldDB" id="A9U5Q2"/>
<gene>
    <name evidence="1" type="ORF">PHYPADRAFT_102786</name>
</gene>
<dbReference type="EMBL" id="DS545587">
    <property type="protein sequence ID" value="EDQ49003.1"/>
    <property type="molecule type" value="Genomic_DNA"/>
</dbReference>
<name>A9U5Q2_PHYPA</name>